<accession>A0A1G2Q5S6</accession>
<organism evidence="1 2">
    <name type="scientific">Candidatus Veblenbacteria bacterium RIFOXYB1_FULL_43_13</name>
    <dbReference type="NCBI Taxonomy" id="1802426"/>
    <lineage>
        <taxon>Bacteria</taxon>
        <taxon>Candidatus Vebleniibacteriota</taxon>
    </lineage>
</organism>
<reference evidence="1 2" key="1">
    <citation type="journal article" date="2016" name="Nat. Commun.">
        <title>Thousands of microbial genomes shed light on interconnected biogeochemical processes in an aquifer system.</title>
        <authorList>
            <person name="Anantharaman K."/>
            <person name="Brown C.T."/>
            <person name="Hug L.A."/>
            <person name="Sharon I."/>
            <person name="Castelle C.J."/>
            <person name="Probst A.J."/>
            <person name="Thomas B.C."/>
            <person name="Singh A."/>
            <person name="Wilkins M.J."/>
            <person name="Karaoz U."/>
            <person name="Brodie E.L."/>
            <person name="Williams K.H."/>
            <person name="Hubbard S.S."/>
            <person name="Banfield J.F."/>
        </authorList>
    </citation>
    <scope>NUCLEOTIDE SEQUENCE [LARGE SCALE GENOMIC DNA]</scope>
</reference>
<sequence>MEIMRRGSAVIEVLISLSLAAILITVLGNLIGAVRRLETAQNFRQRALTHTQESIEMITSLQADLFACSCSACTNTCTRADGQSCALAEAYSSCWTPYAYGLNTEGPLHLEQSGASWQLVTGSETVPVDNAFTRSISVTNMQRDAAGALVETGGTLDPNTKKVTVQVAWQERGQSKSFQLATMLTGWANVSP</sequence>
<gene>
    <name evidence="1" type="ORF">A2388_01950</name>
</gene>
<dbReference type="EMBL" id="MHTC01000002">
    <property type="protein sequence ID" value="OHA55913.1"/>
    <property type="molecule type" value="Genomic_DNA"/>
</dbReference>
<evidence type="ECO:0000313" key="1">
    <source>
        <dbReference type="EMBL" id="OHA55913.1"/>
    </source>
</evidence>
<evidence type="ECO:0000313" key="2">
    <source>
        <dbReference type="Proteomes" id="UP000177575"/>
    </source>
</evidence>
<protein>
    <recommendedName>
        <fullName evidence="3">Type 4 fimbrial biogenesis protein PilX N-terminal domain-containing protein</fullName>
    </recommendedName>
</protein>
<comment type="caution">
    <text evidence="1">The sequence shown here is derived from an EMBL/GenBank/DDBJ whole genome shotgun (WGS) entry which is preliminary data.</text>
</comment>
<evidence type="ECO:0008006" key="3">
    <source>
        <dbReference type="Google" id="ProtNLM"/>
    </source>
</evidence>
<proteinExistence type="predicted"/>
<name>A0A1G2Q5S6_9BACT</name>
<dbReference type="Proteomes" id="UP000177575">
    <property type="component" value="Unassembled WGS sequence"/>
</dbReference>
<dbReference type="AlphaFoldDB" id="A0A1G2Q5S6"/>